<dbReference type="RefSeq" id="WP_165140759.1">
    <property type="nucleotide sequence ID" value="NZ_JAALLT010000002.1"/>
</dbReference>
<evidence type="ECO:0000256" key="8">
    <source>
        <dbReference type="ARBA" id="ARBA00022840"/>
    </source>
</evidence>
<evidence type="ECO:0000256" key="9">
    <source>
        <dbReference type="ARBA" id="ARBA00023027"/>
    </source>
</evidence>
<evidence type="ECO:0000256" key="10">
    <source>
        <dbReference type="ARBA" id="ARBA00048721"/>
    </source>
</evidence>
<evidence type="ECO:0000259" key="12">
    <source>
        <dbReference type="Pfam" id="PF01467"/>
    </source>
</evidence>
<dbReference type="PANTHER" id="PTHR39321">
    <property type="entry name" value="NICOTINATE-NUCLEOTIDE ADENYLYLTRANSFERASE-RELATED"/>
    <property type="match status" value="1"/>
</dbReference>
<dbReference type="GO" id="GO:0009435">
    <property type="term" value="P:NAD+ biosynthetic process"/>
    <property type="evidence" value="ECO:0007669"/>
    <property type="project" value="UniProtKB-UniRule"/>
</dbReference>
<dbReference type="InterPro" id="IPR004821">
    <property type="entry name" value="Cyt_trans-like"/>
</dbReference>
<dbReference type="Gene3D" id="3.40.50.620">
    <property type="entry name" value="HUPs"/>
    <property type="match status" value="1"/>
</dbReference>
<evidence type="ECO:0000256" key="7">
    <source>
        <dbReference type="ARBA" id="ARBA00022741"/>
    </source>
</evidence>
<protein>
    <recommendedName>
        <fullName evidence="11">Probable nicotinate-nucleotide adenylyltransferase</fullName>
        <ecNumber evidence="11">2.7.7.18</ecNumber>
    </recommendedName>
    <alternativeName>
        <fullName evidence="11">Deamido-NAD(+) diphosphorylase</fullName>
    </alternativeName>
    <alternativeName>
        <fullName evidence="11">Deamido-NAD(+) pyrophosphorylase</fullName>
    </alternativeName>
    <alternativeName>
        <fullName evidence="11">Nicotinate mononucleotide adenylyltransferase</fullName>
        <shortName evidence="11">NaMN adenylyltransferase</shortName>
    </alternativeName>
</protein>
<evidence type="ECO:0000313" key="14">
    <source>
        <dbReference type="Proteomes" id="UP000473278"/>
    </source>
</evidence>
<comment type="function">
    <text evidence="1 11">Catalyzes the reversible adenylation of nicotinate mononucleotide (NaMN) to nicotinic acid adenine dinucleotide (NaAD).</text>
</comment>
<evidence type="ECO:0000256" key="5">
    <source>
        <dbReference type="ARBA" id="ARBA00022679"/>
    </source>
</evidence>
<name>A0A6M1SUB0_9BACT</name>
<comment type="pathway">
    <text evidence="2 11">Cofactor biosynthesis; NAD(+) biosynthesis; deamido-NAD(+) from nicotinate D-ribonucleotide: step 1/1.</text>
</comment>
<comment type="catalytic activity">
    <reaction evidence="10 11">
        <text>nicotinate beta-D-ribonucleotide + ATP + H(+) = deamido-NAD(+) + diphosphate</text>
        <dbReference type="Rhea" id="RHEA:22860"/>
        <dbReference type="ChEBI" id="CHEBI:15378"/>
        <dbReference type="ChEBI" id="CHEBI:30616"/>
        <dbReference type="ChEBI" id="CHEBI:33019"/>
        <dbReference type="ChEBI" id="CHEBI:57502"/>
        <dbReference type="ChEBI" id="CHEBI:58437"/>
        <dbReference type="EC" id="2.7.7.18"/>
    </reaction>
</comment>
<sequence>MSSDKRGIGLLGGTFDPVHNGHIAICRSYLDSGYIDKLYVVLTPNPPHKTDRELTDFNHRLNMLNLALNDLSNLWVSAIEDKLSRPSYTVNTVMYFRNEFPDEQLYLCIGEDSFNHFTEWYHWEEIIENCTLLVARRPNTDDSNLPEKLKNNARFIGHEEIGISSSEIRDRLSDGEDVAQELPEEVMNYINDHHLYQTAT</sequence>
<comment type="caution">
    <text evidence="13">The sequence shown here is derived from an EMBL/GenBank/DDBJ whole genome shotgun (WGS) entry which is preliminary data.</text>
</comment>
<dbReference type="InterPro" id="IPR005248">
    <property type="entry name" value="NadD/NMNAT"/>
</dbReference>
<evidence type="ECO:0000313" key="13">
    <source>
        <dbReference type="EMBL" id="NGP76422.1"/>
    </source>
</evidence>
<dbReference type="Pfam" id="PF01467">
    <property type="entry name" value="CTP_transf_like"/>
    <property type="match status" value="1"/>
</dbReference>
<dbReference type="HAMAP" id="MF_00244">
    <property type="entry name" value="NaMN_adenylyltr"/>
    <property type="match status" value="1"/>
</dbReference>
<keyword evidence="14" id="KW-1185">Reference proteome</keyword>
<gene>
    <name evidence="11 13" type="primary">nadD</name>
    <name evidence="13" type="ORF">G3570_07250</name>
</gene>
<dbReference type="CDD" id="cd02165">
    <property type="entry name" value="NMNAT"/>
    <property type="match status" value="1"/>
</dbReference>
<proteinExistence type="inferred from homology"/>
<keyword evidence="5 11" id="KW-0808">Transferase</keyword>
<keyword evidence="9 11" id="KW-0520">NAD</keyword>
<dbReference type="UniPathway" id="UPA00253">
    <property type="reaction ID" value="UER00332"/>
</dbReference>
<keyword evidence="6 11" id="KW-0548">Nucleotidyltransferase</keyword>
<dbReference type="PANTHER" id="PTHR39321:SF3">
    <property type="entry name" value="PHOSPHOPANTETHEINE ADENYLYLTRANSFERASE"/>
    <property type="match status" value="1"/>
</dbReference>
<evidence type="ECO:0000256" key="4">
    <source>
        <dbReference type="ARBA" id="ARBA00022642"/>
    </source>
</evidence>
<dbReference type="GO" id="GO:0005524">
    <property type="term" value="F:ATP binding"/>
    <property type="evidence" value="ECO:0007669"/>
    <property type="project" value="UniProtKB-KW"/>
</dbReference>
<keyword evidence="7 11" id="KW-0547">Nucleotide-binding</keyword>
<keyword evidence="8 11" id="KW-0067">ATP-binding</keyword>
<evidence type="ECO:0000256" key="3">
    <source>
        <dbReference type="ARBA" id="ARBA00009014"/>
    </source>
</evidence>
<dbReference type="NCBIfam" id="TIGR00125">
    <property type="entry name" value="cyt_tran_rel"/>
    <property type="match status" value="1"/>
</dbReference>
<organism evidence="13 14">
    <name type="scientific">Halalkalibaculum roseum</name>
    <dbReference type="NCBI Taxonomy" id="2709311"/>
    <lineage>
        <taxon>Bacteria</taxon>
        <taxon>Pseudomonadati</taxon>
        <taxon>Balneolota</taxon>
        <taxon>Balneolia</taxon>
        <taxon>Balneolales</taxon>
        <taxon>Balneolaceae</taxon>
        <taxon>Halalkalibaculum</taxon>
    </lineage>
</organism>
<dbReference type="GO" id="GO:0004515">
    <property type="term" value="F:nicotinate-nucleotide adenylyltransferase activity"/>
    <property type="evidence" value="ECO:0007669"/>
    <property type="project" value="UniProtKB-UniRule"/>
</dbReference>
<dbReference type="Proteomes" id="UP000473278">
    <property type="component" value="Unassembled WGS sequence"/>
</dbReference>
<dbReference type="InterPro" id="IPR014729">
    <property type="entry name" value="Rossmann-like_a/b/a_fold"/>
</dbReference>
<feature type="domain" description="Cytidyltransferase-like" evidence="12">
    <location>
        <begin position="10"/>
        <end position="171"/>
    </location>
</feature>
<dbReference type="SUPFAM" id="SSF52374">
    <property type="entry name" value="Nucleotidylyl transferase"/>
    <property type="match status" value="1"/>
</dbReference>
<accession>A0A6M1SUB0</accession>
<reference evidence="13 14" key="1">
    <citation type="submission" date="2020-02" db="EMBL/GenBank/DDBJ databases">
        <title>Balneolaceae bacterium YR4-1, complete genome.</title>
        <authorList>
            <person name="Li Y."/>
            <person name="Wu S."/>
        </authorList>
    </citation>
    <scope>NUCLEOTIDE SEQUENCE [LARGE SCALE GENOMIC DNA]</scope>
    <source>
        <strain evidence="13 14">YR4-1</strain>
    </source>
</reference>
<comment type="similarity">
    <text evidence="3 11">Belongs to the NadD family.</text>
</comment>
<evidence type="ECO:0000256" key="2">
    <source>
        <dbReference type="ARBA" id="ARBA00005019"/>
    </source>
</evidence>
<evidence type="ECO:0000256" key="6">
    <source>
        <dbReference type="ARBA" id="ARBA00022695"/>
    </source>
</evidence>
<dbReference type="NCBIfam" id="NF000840">
    <property type="entry name" value="PRK00071.1-3"/>
    <property type="match status" value="1"/>
</dbReference>
<dbReference type="EC" id="2.7.7.18" evidence="11"/>
<evidence type="ECO:0000256" key="1">
    <source>
        <dbReference type="ARBA" id="ARBA00002324"/>
    </source>
</evidence>
<dbReference type="NCBIfam" id="TIGR00482">
    <property type="entry name" value="nicotinate (nicotinamide) nucleotide adenylyltransferase"/>
    <property type="match status" value="1"/>
</dbReference>
<evidence type="ECO:0000256" key="11">
    <source>
        <dbReference type="HAMAP-Rule" id="MF_00244"/>
    </source>
</evidence>
<dbReference type="EMBL" id="JAALLT010000002">
    <property type="protein sequence ID" value="NGP76422.1"/>
    <property type="molecule type" value="Genomic_DNA"/>
</dbReference>
<dbReference type="AlphaFoldDB" id="A0A6M1SUB0"/>
<keyword evidence="4 11" id="KW-0662">Pyridine nucleotide biosynthesis</keyword>